<evidence type="ECO:0000259" key="1">
    <source>
        <dbReference type="Pfam" id="PF13021"/>
    </source>
</evidence>
<dbReference type="RefSeq" id="WP_314205807.1">
    <property type="nucleotide sequence ID" value="NZ_JAVTLL010000027.1"/>
</dbReference>
<dbReference type="Proteomes" id="UP001257948">
    <property type="component" value="Unassembled WGS sequence"/>
</dbReference>
<dbReference type="Pfam" id="PF13021">
    <property type="entry name" value="DUF3885"/>
    <property type="match status" value="1"/>
</dbReference>
<name>A0ABU3M2K3_9ACTN</name>
<organism evidence="2 3">
    <name type="scientific">Streptomyces justiciae</name>
    <dbReference type="NCBI Taxonomy" id="2780140"/>
    <lineage>
        <taxon>Bacteria</taxon>
        <taxon>Bacillati</taxon>
        <taxon>Actinomycetota</taxon>
        <taxon>Actinomycetes</taxon>
        <taxon>Kitasatosporales</taxon>
        <taxon>Streptomycetaceae</taxon>
        <taxon>Streptomyces</taxon>
    </lineage>
</organism>
<dbReference type="InterPro" id="IPR024976">
    <property type="entry name" value="DUF3885"/>
</dbReference>
<feature type="domain" description="DUF3885" evidence="1">
    <location>
        <begin position="2"/>
        <end position="36"/>
    </location>
</feature>
<sequence length="40" mass="4557">MFVTDTELRRIHHPYDGGADVVLPTPAERDRLRARHPGGF</sequence>
<gene>
    <name evidence="2" type="ORF">RQC66_33405</name>
</gene>
<evidence type="ECO:0000313" key="2">
    <source>
        <dbReference type="EMBL" id="MDT7845623.1"/>
    </source>
</evidence>
<proteinExistence type="predicted"/>
<reference evidence="3" key="1">
    <citation type="submission" date="2023-07" db="EMBL/GenBank/DDBJ databases">
        <title>Draft genome sequence of the endophytic actinobacterium Streptomyces justiciae WPN32, a potential antibiotic producer.</title>
        <authorList>
            <person name="Yasawong M."/>
            <person name="Pana W."/>
            <person name="Ganta P."/>
            <person name="Santapan N."/>
            <person name="Songngamsuk T."/>
            <person name="Phatcharaharikarn M."/>
            <person name="Kerdtoob S."/>
            <person name="Nantapong N."/>
        </authorList>
    </citation>
    <scope>NUCLEOTIDE SEQUENCE [LARGE SCALE GENOMIC DNA]</scope>
    <source>
        <strain evidence="3">WPN32</strain>
    </source>
</reference>
<evidence type="ECO:0000313" key="3">
    <source>
        <dbReference type="Proteomes" id="UP001257948"/>
    </source>
</evidence>
<accession>A0ABU3M2K3</accession>
<comment type="caution">
    <text evidence="2">The sequence shown here is derived from an EMBL/GenBank/DDBJ whole genome shotgun (WGS) entry which is preliminary data.</text>
</comment>
<keyword evidence="3" id="KW-1185">Reference proteome</keyword>
<protein>
    <recommendedName>
        <fullName evidence="1">DUF3885 domain-containing protein</fullName>
    </recommendedName>
</protein>
<dbReference type="EMBL" id="JAVTLL010000027">
    <property type="protein sequence ID" value="MDT7845623.1"/>
    <property type="molecule type" value="Genomic_DNA"/>
</dbReference>